<accession>A0A2G2VN64</accession>
<dbReference type="STRING" id="33114.A0A2G2VN64"/>
<reference evidence="3" key="2">
    <citation type="journal article" date="2017" name="J. Anim. Genet.">
        <title>Multiple reference genome sequences of hot pepper reveal the massive evolution of plant disease resistance genes by retroduplication.</title>
        <authorList>
            <person name="Kim S."/>
            <person name="Park J."/>
            <person name="Yeom S.-I."/>
            <person name="Kim Y.-M."/>
            <person name="Seo E."/>
            <person name="Kim K.-T."/>
            <person name="Kim M.-S."/>
            <person name="Lee J.M."/>
            <person name="Cheong K."/>
            <person name="Shin H.-S."/>
            <person name="Kim S.-B."/>
            <person name="Han K."/>
            <person name="Lee J."/>
            <person name="Park M."/>
            <person name="Lee H.-A."/>
            <person name="Lee H.-Y."/>
            <person name="Lee Y."/>
            <person name="Oh S."/>
            <person name="Lee J.H."/>
            <person name="Choi E."/>
            <person name="Choi E."/>
            <person name="Lee S.E."/>
            <person name="Jeon J."/>
            <person name="Kim H."/>
            <person name="Choi G."/>
            <person name="Song H."/>
            <person name="Lee J."/>
            <person name="Lee S.-C."/>
            <person name="Kwon J.-K."/>
            <person name="Lee H.-Y."/>
            <person name="Koo N."/>
            <person name="Hong Y."/>
            <person name="Kim R.W."/>
            <person name="Kang W.-H."/>
            <person name="Huh J.H."/>
            <person name="Kang B.-C."/>
            <person name="Yang T.-J."/>
            <person name="Lee Y.-H."/>
            <person name="Bennetzen J.L."/>
            <person name="Choi D."/>
        </authorList>
    </citation>
    <scope>NUCLEOTIDE SEQUENCE [LARGE SCALE GENOMIC DNA]</scope>
    <source>
        <strain evidence="3">cv. PBC81</strain>
    </source>
</reference>
<dbReference type="PANTHER" id="PTHR47592">
    <property type="entry name" value="PBF68 PROTEIN"/>
    <property type="match status" value="1"/>
</dbReference>
<protein>
    <submittedName>
        <fullName evidence="2">Uncharacterized protein</fullName>
    </submittedName>
</protein>
<dbReference type="CDD" id="cd09272">
    <property type="entry name" value="RNase_HI_RT_Ty1"/>
    <property type="match status" value="1"/>
</dbReference>
<feature type="compositionally biased region" description="Polar residues" evidence="1">
    <location>
        <begin position="1"/>
        <end position="26"/>
    </location>
</feature>
<dbReference type="AlphaFoldDB" id="A0A2G2VN64"/>
<dbReference type="EMBL" id="MLFT02000011">
    <property type="protein sequence ID" value="PHT34424.1"/>
    <property type="molecule type" value="Genomic_DNA"/>
</dbReference>
<evidence type="ECO:0000313" key="3">
    <source>
        <dbReference type="Proteomes" id="UP000224567"/>
    </source>
</evidence>
<sequence length="205" mass="22898">MTNESQMQDVATTEGATSIASTSRANALQPMAPAEKPKKFTGIDFKRGQQKMFFYLKTLCLQKFTSEDAPEVTEGTSNKEHFMIVEAWKHSDFLSGEEAEWLLNFLEDILYCPKLVAPVCIHCDSEEAIGRAGSMVYKGKSHHIRRRHNTVRELISSGIILVDYVKSKDNVSDLLTKGLSREGVERTSNGMGLRPRTSQHGDNAT</sequence>
<gene>
    <name evidence="2" type="ORF">CQW23_26224</name>
</gene>
<name>A0A2G2VN64_CAPBA</name>
<comment type="caution">
    <text evidence="2">The sequence shown here is derived from an EMBL/GenBank/DDBJ whole genome shotgun (WGS) entry which is preliminary data.</text>
</comment>
<dbReference type="Proteomes" id="UP000224567">
    <property type="component" value="Unassembled WGS sequence"/>
</dbReference>
<reference evidence="2 3" key="1">
    <citation type="journal article" date="2017" name="Genome Biol.">
        <title>New reference genome sequences of hot pepper reveal the massive evolution of plant disease-resistance genes by retroduplication.</title>
        <authorList>
            <person name="Kim S."/>
            <person name="Park J."/>
            <person name="Yeom S.I."/>
            <person name="Kim Y.M."/>
            <person name="Seo E."/>
            <person name="Kim K.T."/>
            <person name="Kim M.S."/>
            <person name="Lee J.M."/>
            <person name="Cheong K."/>
            <person name="Shin H.S."/>
            <person name="Kim S.B."/>
            <person name="Han K."/>
            <person name="Lee J."/>
            <person name="Park M."/>
            <person name="Lee H.A."/>
            <person name="Lee H.Y."/>
            <person name="Lee Y."/>
            <person name="Oh S."/>
            <person name="Lee J.H."/>
            <person name="Choi E."/>
            <person name="Choi E."/>
            <person name="Lee S.E."/>
            <person name="Jeon J."/>
            <person name="Kim H."/>
            <person name="Choi G."/>
            <person name="Song H."/>
            <person name="Lee J."/>
            <person name="Lee S.C."/>
            <person name="Kwon J.K."/>
            <person name="Lee H.Y."/>
            <person name="Koo N."/>
            <person name="Hong Y."/>
            <person name="Kim R.W."/>
            <person name="Kang W.H."/>
            <person name="Huh J.H."/>
            <person name="Kang B.C."/>
            <person name="Yang T.J."/>
            <person name="Lee Y.H."/>
            <person name="Bennetzen J.L."/>
            <person name="Choi D."/>
        </authorList>
    </citation>
    <scope>NUCLEOTIDE SEQUENCE [LARGE SCALE GENOMIC DNA]</scope>
    <source>
        <strain evidence="3">cv. PBC81</strain>
    </source>
</reference>
<organism evidence="2 3">
    <name type="scientific">Capsicum baccatum</name>
    <name type="common">Peruvian pepper</name>
    <dbReference type="NCBI Taxonomy" id="33114"/>
    <lineage>
        <taxon>Eukaryota</taxon>
        <taxon>Viridiplantae</taxon>
        <taxon>Streptophyta</taxon>
        <taxon>Embryophyta</taxon>
        <taxon>Tracheophyta</taxon>
        <taxon>Spermatophyta</taxon>
        <taxon>Magnoliopsida</taxon>
        <taxon>eudicotyledons</taxon>
        <taxon>Gunneridae</taxon>
        <taxon>Pentapetalae</taxon>
        <taxon>asterids</taxon>
        <taxon>lamiids</taxon>
        <taxon>Solanales</taxon>
        <taxon>Solanaceae</taxon>
        <taxon>Solanoideae</taxon>
        <taxon>Capsiceae</taxon>
        <taxon>Capsicum</taxon>
    </lineage>
</organism>
<feature type="compositionally biased region" description="Polar residues" evidence="1">
    <location>
        <begin position="186"/>
        <end position="205"/>
    </location>
</feature>
<proteinExistence type="predicted"/>
<feature type="region of interest" description="Disordered" evidence="1">
    <location>
        <begin position="183"/>
        <end position="205"/>
    </location>
</feature>
<dbReference type="OrthoDB" id="1645289at2759"/>
<keyword evidence="3" id="KW-1185">Reference proteome</keyword>
<evidence type="ECO:0000256" key="1">
    <source>
        <dbReference type="SAM" id="MobiDB-lite"/>
    </source>
</evidence>
<evidence type="ECO:0000313" key="2">
    <source>
        <dbReference type="EMBL" id="PHT34424.1"/>
    </source>
</evidence>
<feature type="region of interest" description="Disordered" evidence="1">
    <location>
        <begin position="1"/>
        <end position="33"/>
    </location>
</feature>
<dbReference type="PANTHER" id="PTHR47592:SF27">
    <property type="entry name" value="OS08G0421700 PROTEIN"/>
    <property type="match status" value="1"/>
</dbReference>